<comment type="cofactor">
    <cofactor evidence="1">
        <name>Mg(2+)</name>
        <dbReference type="ChEBI" id="CHEBI:18420"/>
    </cofactor>
</comment>
<comment type="catalytic activity">
    <reaction evidence="12">
        <text>L-seryl-[tau protein] + ATP = O-phospho-L-seryl-[tau protein] + ADP + H(+)</text>
        <dbReference type="Rhea" id="RHEA:12801"/>
        <dbReference type="Rhea" id="RHEA-COMP:13701"/>
        <dbReference type="Rhea" id="RHEA-COMP:13702"/>
        <dbReference type="ChEBI" id="CHEBI:15378"/>
        <dbReference type="ChEBI" id="CHEBI:29999"/>
        <dbReference type="ChEBI" id="CHEBI:30616"/>
        <dbReference type="ChEBI" id="CHEBI:83421"/>
        <dbReference type="ChEBI" id="CHEBI:456216"/>
        <dbReference type="EC" id="2.7.11.26"/>
    </reaction>
</comment>
<reference evidence="18" key="1">
    <citation type="journal article" date="2004" name="Nature">
        <title>Genome duplication in the teleost fish Tetraodon nigroviridis reveals the early vertebrate proto-karyotype.</title>
        <authorList>
            <person name="Jaillon O."/>
            <person name="Aury J.-M."/>
            <person name="Brunet F."/>
            <person name="Petit J.-L."/>
            <person name="Stange-Thomann N."/>
            <person name="Mauceli E."/>
            <person name="Bouneau L."/>
            <person name="Fischer C."/>
            <person name="Ozouf-Costaz C."/>
            <person name="Bernot A."/>
            <person name="Nicaud S."/>
            <person name="Jaffe D."/>
            <person name="Fisher S."/>
            <person name="Lutfalla G."/>
            <person name="Dossat C."/>
            <person name="Segurens B."/>
            <person name="Dasilva C."/>
            <person name="Salanoubat M."/>
            <person name="Levy M."/>
            <person name="Boudet N."/>
            <person name="Castellano S."/>
            <person name="Anthouard V."/>
            <person name="Jubin C."/>
            <person name="Castelli V."/>
            <person name="Katinka M."/>
            <person name="Vacherie B."/>
            <person name="Biemont C."/>
            <person name="Skalli Z."/>
            <person name="Cattolico L."/>
            <person name="Poulain J."/>
            <person name="De Berardinis V."/>
            <person name="Cruaud C."/>
            <person name="Duprat S."/>
            <person name="Brottier P."/>
            <person name="Coutanceau J.-P."/>
            <person name="Gouzy J."/>
            <person name="Parra G."/>
            <person name="Lardier G."/>
            <person name="Chapple C."/>
            <person name="McKernan K.J."/>
            <person name="McEwan P."/>
            <person name="Bosak S."/>
            <person name="Kellis M."/>
            <person name="Volff J.-N."/>
            <person name="Guigo R."/>
            <person name="Zody M.C."/>
            <person name="Mesirov J."/>
            <person name="Lindblad-Toh K."/>
            <person name="Birren B."/>
            <person name="Nusbaum C."/>
            <person name="Kahn D."/>
            <person name="Robinson-Rechavi M."/>
            <person name="Laudet V."/>
            <person name="Schachter V."/>
            <person name="Quetier F."/>
            <person name="Saurin W."/>
            <person name="Scarpelli C."/>
            <person name="Wincker P."/>
            <person name="Lander E.S."/>
            <person name="Weissenbach J."/>
            <person name="Roest Crollius H."/>
        </authorList>
    </citation>
    <scope>NUCLEOTIDE SEQUENCE [LARGE SCALE GENOMIC DNA]</scope>
</reference>
<keyword evidence="9" id="KW-0460">Magnesium</keyword>
<evidence type="ECO:0000256" key="10">
    <source>
        <dbReference type="ARBA" id="ARBA00022902"/>
    </source>
</evidence>
<dbReference type="PANTHER" id="PTHR24346:SF36">
    <property type="entry name" value="SERINE_THREONINE-PROTEIN KINASE BRSK1 ISOFORM X1-RELATED"/>
    <property type="match status" value="1"/>
</dbReference>
<reference evidence="18" key="2">
    <citation type="submission" date="2004-02" db="EMBL/GenBank/DDBJ databases">
        <authorList>
            <consortium name="Genoscope"/>
            <consortium name="Whitehead Institute Centre for Genome Research"/>
        </authorList>
    </citation>
    <scope>NUCLEOTIDE SEQUENCE</scope>
</reference>
<evidence type="ECO:0000259" key="17">
    <source>
        <dbReference type="PROSITE" id="PS50011"/>
    </source>
</evidence>
<keyword evidence="7" id="KW-0418">Kinase</keyword>
<feature type="region of interest" description="Disordered" evidence="16">
    <location>
        <begin position="513"/>
        <end position="584"/>
    </location>
</feature>
<feature type="compositionally biased region" description="Low complexity" evidence="16">
    <location>
        <begin position="759"/>
        <end position="790"/>
    </location>
</feature>
<dbReference type="KEGG" id="tng:GSTEN00028282G001"/>
<comment type="similarity">
    <text evidence="2">Belongs to the protein kinase superfamily. CAMK Ser/Thr protein kinase family. SNF1 subfamily.</text>
</comment>
<evidence type="ECO:0000256" key="2">
    <source>
        <dbReference type="ARBA" id="ARBA00006234"/>
    </source>
</evidence>
<sequence>MSKELSLSQSAQYVGPYRLEKTLGKGQTGLVKLGVHCITGQKVAIKIVNREKLSESVLMKVEREIAILKLIEHPHVLKLHDVYENNKYLYLVLEHVSGGELFDYLVKKGRLTPKEARKFFRQIISALDFCHSHSICHRDLKPENLLLDEKNNIRIADFGMASLQVGDSLLETSCGSPHYACPEVIRGEKYDGRRADVWSCGVILFALLVGALPFDHDNLRQLLEKVKSGVFHMPHFIPPDCQSLLKGMIEVNPEKRLTLEAIQKHAWYQGGRNEPCPEQPPPRRVCVRRILSLTELDPDVLDSMYSLGCFRDRVKLTRDLQCEEENQEKMIYYLLLDRKERYPSYEDEDLPPRNDVDPPRKRVDSPMLTRHGRCRPERKSLEVLSVTEQGSPTPTRRALDTAAHSQRSRSVSGASTGLSSSPLSSPRVRLGSATAPRSTRAHDKPKAAPNPKTQTLPTKGPAERPHLQPIKSLPLHHPSSRSPSPSPLLSPIPRFFPSSSVLKSVTKSLYPNSAHSVPQVTPQGSPLPTPLGTPVHHPHHLSSTPPSSSSSSSSSRAEGGGVGSLSLTPPSSPGGGSGMAASSSAHWRTRLNSFKNNLLGSPRFHRRKLQVKSSNSLSVPTSEDMSSLTPESSPELAKKSWFGNFISLEKEEQIFMVIRDKPLSSVKADIVHAFLSIPSLSHSVLSQTSFRAEYKSSGGPSVFQKPVKFQVRVAGSDEWWKPFKLSSSAPMINPWCKPYVIPSQMRRTDDPTVPPPAKTRGGPRVGVTGVSGETEQMAEASEAAGSFSAEARQKREPDCFPPTEPNRNRKIENEATQQEARNTPERR</sequence>
<dbReference type="EMBL" id="CAAE01014992">
    <property type="protein sequence ID" value="CAG07570.1"/>
    <property type="molecule type" value="Genomic_DNA"/>
</dbReference>
<dbReference type="AlphaFoldDB" id="Q4RVL2"/>
<organism evidence="18">
    <name type="scientific">Tetraodon nigroviridis</name>
    <name type="common">Spotted green pufferfish</name>
    <name type="synonym">Chelonodon nigroviridis</name>
    <dbReference type="NCBI Taxonomy" id="99883"/>
    <lineage>
        <taxon>Eukaryota</taxon>
        <taxon>Metazoa</taxon>
        <taxon>Chordata</taxon>
        <taxon>Craniata</taxon>
        <taxon>Vertebrata</taxon>
        <taxon>Euteleostomi</taxon>
        <taxon>Actinopterygii</taxon>
        <taxon>Neopterygii</taxon>
        <taxon>Teleostei</taxon>
        <taxon>Neoteleostei</taxon>
        <taxon>Acanthomorphata</taxon>
        <taxon>Eupercaria</taxon>
        <taxon>Tetraodontiformes</taxon>
        <taxon>Tetradontoidea</taxon>
        <taxon>Tetraodontidae</taxon>
        <taxon>Tetraodon</taxon>
    </lineage>
</organism>
<proteinExistence type="inferred from homology"/>
<evidence type="ECO:0000256" key="8">
    <source>
        <dbReference type="ARBA" id="ARBA00022840"/>
    </source>
</evidence>
<feature type="compositionally biased region" description="Polar residues" evidence="16">
    <location>
        <begin position="611"/>
        <end position="632"/>
    </location>
</feature>
<dbReference type="FunFam" id="3.30.200.20:FF:000003">
    <property type="entry name" value="Non-specific serine/threonine protein kinase"/>
    <property type="match status" value="1"/>
</dbReference>
<dbReference type="Pfam" id="PF21122">
    <property type="entry name" value="KA1_BRSK"/>
    <property type="match status" value="1"/>
</dbReference>
<evidence type="ECO:0000313" key="18">
    <source>
        <dbReference type="EMBL" id="CAG07570.1"/>
    </source>
</evidence>
<dbReference type="SUPFAM" id="SSF56112">
    <property type="entry name" value="Protein kinase-like (PK-like)"/>
    <property type="match status" value="1"/>
</dbReference>
<dbReference type="GO" id="GO:0005524">
    <property type="term" value="F:ATP binding"/>
    <property type="evidence" value="ECO:0007669"/>
    <property type="project" value="UniProtKB-UniRule"/>
</dbReference>
<evidence type="ECO:0000256" key="9">
    <source>
        <dbReference type="ARBA" id="ARBA00022842"/>
    </source>
</evidence>
<feature type="compositionally biased region" description="Low complexity" evidence="16">
    <location>
        <begin position="408"/>
        <end position="432"/>
    </location>
</feature>
<dbReference type="InterPro" id="IPR000719">
    <property type="entry name" value="Prot_kinase_dom"/>
</dbReference>
<keyword evidence="5" id="KW-0479">Metal-binding</keyword>
<accession>Q4RVL2</accession>
<evidence type="ECO:0000256" key="16">
    <source>
        <dbReference type="SAM" id="MobiDB-lite"/>
    </source>
</evidence>
<dbReference type="Gene3D" id="1.10.510.10">
    <property type="entry name" value="Transferase(Phosphotransferase) domain 1"/>
    <property type="match status" value="1"/>
</dbReference>
<dbReference type="GO" id="GO:0035556">
    <property type="term" value="P:intracellular signal transduction"/>
    <property type="evidence" value="ECO:0007669"/>
    <property type="project" value="TreeGrafter"/>
</dbReference>
<keyword evidence="8 15" id="KW-0067">ATP-binding</keyword>
<evidence type="ECO:0000256" key="11">
    <source>
        <dbReference type="ARBA" id="ARBA00047899"/>
    </source>
</evidence>
<dbReference type="GO" id="GO:0050321">
    <property type="term" value="F:tau-protein kinase activity"/>
    <property type="evidence" value="ECO:0007669"/>
    <property type="project" value="UniProtKB-EC"/>
</dbReference>
<feature type="compositionally biased region" description="Polar residues" evidence="16">
    <location>
        <begin position="513"/>
        <end position="524"/>
    </location>
</feature>
<dbReference type="InterPro" id="IPR048622">
    <property type="entry name" value="BRSK1_2-like_UBA"/>
</dbReference>
<feature type="domain" description="Protein kinase" evidence="17">
    <location>
        <begin position="17"/>
        <end position="268"/>
    </location>
</feature>
<feature type="compositionally biased region" description="Basic and acidic residues" evidence="16">
    <location>
        <begin position="344"/>
        <end position="364"/>
    </location>
</feature>
<evidence type="ECO:0000256" key="13">
    <source>
        <dbReference type="ARBA" id="ARBA00048679"/>
    </source>
</evidence>
<dbReference type="PANTHER" id="PTHR24346">
    <property type="entry name" value="MAP/MICROTUBULE AFFINITY-REGULATING KINASE"/>
    <property type="match status" value="1"/>
</dbReference>
<dbReference type="CDD" id="cd14340">
    <property type="entry name" value="UBA_BRSK"/>
    <property type="match status" value="1"/>
</dbReference>
<dbReference type="GO" id="GO:0007399">
    <property type="term" value="P:nervous system development"/>
    <property type="evidence" value="ECO:0007669"/>
    <property type="project" value="UniProtKB-KW"/>
</dbReference>
<dbReference type="PROSITE" id="PS00108">
    <property type="entry name" value="PROTEIN_KINASE_ST"/>
    <property type="match status" value="1"/>
</dbReference>
<dbReference type="OrthoDB" id="193931at2759"/>
<dbReference type="PROSITE" id="PS00107">
    <property type="entry name" value="PROTEIN_KINASE_ATP"/>
    <property type="match status" value="1"/>
</dbReference>
<evidence type="ECO:0000256" key="4">
    <source>
        <dbReference type="ARBA" id="ARBA00022679"/>
    </source>
</evidence>
<comment type="catalytic activity">
    <reaction evidence="14">
        <text>L-threonyl-[tau protein] + ATP = O-phospho-L-threonyl-[tau protein] + ADP + H(+)</text>
        <dbReference type="Rhea" id="RHEA:53904"/>
        <dbReference type="Rhea" id="RHEA-COMP:13703"/>
        <dbReference type="Rhea" id="RHEA-COMP:13704"/>
        <dbReference type="ChEBI" id="CHEBI:15378"/>
        <dbReference type="ChEBI" id="CHEBI:30013"/>
        <dbReference type="ChEBI" id="CHEBI:30616"/>
        <dbReference type="ChEBI" id="CHEBI:61977"/>
        <dbReference type="ChEBI" id="CHEBI:456216"/>
        <dbReference type="EC" id="2.7.11.26"/>
    </reaction>
</comment>
<dbReference type="SMART" id="SM00220">
    <property type="entry name" value="S_TKc"/>
    <property type="match status" value="1"/>
</dbReference>
<feature type="region of interest" description="Disordered" evidence="16">
    <location>
        <begin position="344"/>
        <end position="488"/>
    </location>
</feature>
<dbReference type="InterPro" id="IPR017441">
    <property type="entry name" value="Protein_kinase_ATP_BS"/>
</dbReference>
<evidence type="ECO:0000256" key="15">
    <source>
        <dbReference type="PROSITE-ProRule" id="PRU10141"/>
    </source>
</evidence>
<feature type="binding site" evidence="15">
    <location>
        <position position="46"/>
    </location>
    <ligand>
        <name>ATP</name>
        <dbReference type="ChEBI" id="CHEBI:30616"/>
    </ligand>
</feature>
<feature type="region of interest" description="Disordered" evidence="16">
    <location>
        <begin position="746"/>
        <end position="827"/>
    </location>
</feature>
<comment type="catalytic activity">
    <reaction evidence="13">
        <text>L-seryl-[protein] + ATP = O-phospho-L-seryl-[protein] + ADP + H(+)</text>
        <dbReference type="Rhea" id="RHEA:17989"/>
        <dbReference type="Rhea" id="RHEA-COMP:9863"/>
        <dbReference type="Rhea" id="RHEA-COMP:11604"/>
        <dbReference type="ChEBI" id="CHEBI:15378"/>
        <dbReference type="ChEBI" id="CHEBI:29999"/>
        <dbReference type="ChEBI" id="CHEBI:30616"/>
        <dbReference type="ChEBI" id="CHEBI:83421"/>
        <dbReference type="ChEBI" id="CHEBI:456216"/>
        <dbReference type="EC" id="2.7.11.1"/>
    </reaction>
</comment>
<keyword evidence="6 15" id="KW-0547">Nucleotide-binding</keyword>
<protein>
    <submittedName>
        <fullName evidence="18">(spotted green pufferfish) hypothetical protein</fullName>
    </submittedName>
</protein>
<dbReference type="PROSITE" id="PS50011">
    <property type="entry name" value="PROTEIN_KINASE_DOM"/>
    <property type="match status" value="1"/>
</dbReference>
<evidence type="ECO:0000256" key="6">
    <source>
        <dbReference type="ARBA" id="ARBA00022741"/>
    </source>
</evidence>
<name>Q4RVL2_TETNG</name>
<keyword evidence="3" id="KW-0723">Serine/threonine-protein kinase</keyword>
<keyword evidence="4" id="KW-0808">Transferase</keyword>
<evidence type="ECO:0000256" key="5">
    <source>
        <dbReference type="ARBA" id="ARBA00022723"/>
    </source>
</evidence>
<evidence type="ECO:0000256" key="7">
    <source>
        <dbReference type="ARBA" id="ARBA00022777"/>
    </source>
</evidence>
<dbReference type="InterPro" id="IPR008271">
    <property type="entry name" value="Ser/Thr_kinase_AS"/>
</dbReference>
<dbReference type="GO" id="GO:0005737">
    <property type="term" value="C:cytoplasm"/>
    <property type="evidence" value="ECO:0007669"/>
    <property type="project" value="TreeGrafter"/>
</dbReference>
<keyword evidence="10" id="KW-0524">Neurogenesis</keyword>
<feature type="compositionally biased region" description="Low complexity" evidence="16">
    <location>
        <begin position="541"/>
        <end position="555"/>
    </location>
</feature>
<feature type="compositionally biased region" description="Low complexity" evidence="16">
    <location>
        <begin position="472"/>
        <end position="483"/>
    </location>
</feature>
<dbReference type="InterPro" id="IPR011009">
    <property type="entry name" value="Kinase-like_dom_sf"/>
</dbReference>
<dbReference type="CDD" id="cd14081">
    <property type="entry name" value="STKc_BRSK1_2"/>
    <property type="match status" value="1"/>
</dbReference>
<dbReference type="Pfam" id="PF21115">
    <property type="entry name" value="UBA_BRSK"/>
    <property type="match status" value="1"/>
</dbReference>
<evidence type="ECO:0000256" key="1">
    <source>
        <dbReference type="ARBA" id="ARBA00001946"/>
    </source>
</evidence>
<evidence type="ECO:0000256" key="3">
    <source>
        <dbReference type="ARBA" id="ARBA00022527"/>
    </source>
</evidence>
<comment type="caution">
    <text evidence="18">The sequence shown here is derived from an EMBL/GenBank/DDBJ whole genome shotgun (WGS) entry which is preliminary data.</text>
</comment>
<evidence type="ECO:0000256" key="14">
    <source>
        <dbReference type="ARBA" id="ARBA00048878"/>
    </source>
</evidence>
<comment type="catalytic activity">
    <reaction evidence="11">
        <text>L-threonyl-[protein] + ATP = O-phospho-L-threonyl-[protein] + ADP + H(+)</text>
        <dbReference type="Rhea" id="RHEA:46608"/>
        <dbReference type="Rhea" id="RHEA-COMP:11060"/>
        <dbReference type="Rhea" id="RHEA-COMP:11605"/>
        <dbReference type="ChEBI" id="CHEBI:15378"/>
        <dbReference type="ChEBI" id="CHEBI:30013"/>
        <dbReference type="ChEBI" id="CHEBI:30616"/>
        <dbReference type="ChEBI" id="CHEBI:61977"/>
        <dbReference type="ChEBI" id="CHEBI:456216"/>
        <dbReference type="EC" id="2.7.11.1"/>
    </reaction>
</comment>
<gene>
    <name evidence="18" type="ORF">GSTENG00028282001</name>
</gene>
<dbReference type="GO" id="GO:0046872">
    <property type="term" value="F:metal ion binding"/>
    <property type="evidence" value="ECO:0007669"/>
    <property type="project" value="UniProtKB-KW"/>
</dbReference>
<dbReference type="Pfam" id="PF00069">
    <property type="entry name" value="Pkinase"/>
    <property type="match status" value="1"/>
</dbReference>
<dbReference type="FunFam" id="1.10.510.10:FF:000064">
    <property type="entry name" value="BR serine/threonine-protein kinase 2"/>
    <property type="match status" value="1"/>
</dbReference>
<evidence type="ECO:0000256" key="12">
    <source>
        <dbReference type="ARBA" id="ARBA00048291"/>
    </source>
</evidence>
<feature type="region of interest" description="Disordered" evidence="16">
    <location>
        <begin position="605"/>
        <end position="634"/>
    </location>
</feature>